<name>A0A1I2J0M2_9GAMM</name>
<dbReference type="GO" id="GO:0006355">
    <property type="term" value="P:regulation of DNA-templated transcription"/>
    <property type="evidence" value="ECO:0007669"/>
    <property type="project" value="InterPro"/>
</dbReference>
<dbReference type="EMBL" id="FOOC01000005">
    <property type="protein sequence ID" value="SFF47550.1"/>
    <property type="molecule type" value="Genomic_DNA"/>
</dbReference>
<dbReference type="AlphaFoldDB" id="A0A1I2J0M2"/>
<dbReference type="SUPFAM" id="SSF47598">
    <property type="entry name" value="Ribbon-helix-helix"/>
    <property type="match status" value="1"/>
</dbReference>
<dbReference type="STRING" id="1076937.SAMN04488120_10560"/>
<organism evidence="2 3">
    <name type="scientific">Fontimonas thermophila</name>
    <dbReference type="NCBI Taxonomy" id="1076937"/>
    <lineage>
        <taxon>Bacteria</taxon>
        <taxon>Pseudomonadati</taxon>
        <taxon>Pseudomonadota</taxon>
        <taxon>Gammaproteobacteria</taxon>
        <taxon>Nevskiales</taxon>
        <taxon>Nevskiaceae</taxon>
        <taxon>Fontimonas</taxon>
    </lineage>
</organism>
<evidence type="ECO:0000259" key="1">
    <source>
        <dbReference type="Pfam" id="PF01402"/>
    </source>
</evidence>
<dbReference type="InterPro" id="IPR010985">
    <property type="entry name" value="Ribbon_hlx_hlx"/>
</dbReference>
<evidence type="ECO:0000313" key="3">
    <source>
        <dbReference type="Proteomes" id="UP000199771"/>
    </source>
</evidence>
<feature type="domain" description="Ribbon-helix-helix protein CopG" evidence="1">
    <location>
        <begin position="5"/>
        <end position="42"/>
    </location>
</feature>
<gene>
    <name evidence="2" type="ORF">SAMN04488120_10560</name>
</gene>
<dbReference type="RefSeq" id="WP_159431107.1">
    <property type="nucleotide sequence ID" value="NZ_FOOC01000005.1"/>
</dbReference>
<protein>
    <submittedName>
        <fullName evidence="2">Ribbon-helix-helix protein, copG family</fullName>
    </submittedName>
</protein>
<keyword evidence="3" id="KW-1185">Reference proteome</keyword>
<dbReference type="InterPro" id="IPR002145">
    <property type="entry name" value="CopG"/>
</dbReference>
<accession>A0A1I2J0M2</accession>
<sequence length="72" mass="8488">MSTTLTIRLDDKLDAELTRLAKETHRTKSDLVRGFIRQQMARAELRRTQALLRPYAERAGYLTDEDFFHDFS</sequence>
<reference evidence="2 3" key="1">
    <citation type="submission" date="2016-10" db="EMBL/GenBank/DDBJ databases">
        <authorList>
            <person name="de Groot N.N."/>
        </authorList>
    </citation>
    <scope>NUCLEOTIDE SEQUENCE [LARGE SCALE GENOMIC DNA]</scope>
    <source>
        <strain evidence="2 3">DSM 23609</strain>
    </source>
</reference>
<dbReference type="Proteomes" id="UP000199771">
    <property type="component" value="Unassembled WGS sequence"/>
</dbReference>
<proteinExistence type="predicted"/>
<evidence type="ECO:0000313" key="2">
    <source>
        <dbReference type="EMBL" id="SFF47550.1"/>
    </source>
</evidence>
<dbReference type="OrthoDB" id="1524992at2"/>
<dbReference type="Pfam" id="PF01402">
    <property type="entry name" value="RHH_1"/>
    <property type="match status" value="1"/>
</dbReference>